<dbReference type="EMBL" id="ML996705">
    <property type="protein sequence ID" value="KAF2396984.1"/>
    <property type="molecule type" value="Genomic_DNA"/>
</dbReference>
<reference evidence="1" key="1">
    <citation type="journal article" date="2020" name="Stud. Mycol.">
        <title>101 Dothideomycetes genomes: a test case for predicting lifestyles and emergence of pathogens.</title>
        <authorList>
            <person name="Haridas S."/>
            <person name="Albert R."/>
            <person name="Binder M."/>
            <person name="Bloem J."/>
            <person name="Labutti K."/>
            <person name="Salamov A."/>
            <person name="Andreopoulos B."/>
            <person name="Baker S."/>
            <person name="Barry K."/>
            <person name="Bills G."/>
            <person name="Bluhm B."/>
            <person name="Cannon C."/>
            <person name="Castanera R."/>
            <person name="Culley D."/>
            <person name="Daum C."/>
            <person name="Ezra D."/>
            <person name="Gonzalez J."/>
            <person name="Henrissat B."/>
            <person name="Kuo A."/>
            <person name="Liang C."/>
            <person name="Lipzen A."/>
            <person name="Lutzoni F."/>
            <person name="Magnuson J."/>
            <person name="Mondo S."/>
            <person name="Nolan M."/>
            <person name="Ohm R."/>
            <person name="Pangilinan J."/>
            <person name="Park H.-J."/>
            <person name="Ramirez L."/>
            <person name="Alfaro M."/>
            <person name="Sun H."/>
            <person name="Tritt A."/>
            <person name="Yoshinaga Y."/>
            <person name="Zwiers L.-H."/>
            <person name="Turgeon B."/>
            <person name="Goodwin S."/>
            <person name="Spatafora J."/>
            <person name="Crous P."/>
            <person name="Grigoriev I."/>
        </authorList>
    </citation>
    <scope>NUCLEOTIDE SEQUENCE</scope>
    <source>
        <strain evidence="1">CBS 262.69</strain>
    </source>
</reference>
<keyword evidence="2" id="KW-1185">Reference proteome</keyword>
<accession>A0A6G1HM50</accession>
<gene>
    <name evidence="1" type="ORF">EJ06DRAFT_533699</name>
</gene>
<evidence type="ECO:0000313" key="2">
    <source>
        <dbReference type="Proteomes" id="UP000799640"/>
    </source>
</evidence>
<organism evidence="1 2">
    <name type="scientific">Trichodelitschia bisporula</name>
    <dbReference type="NCBI Taxonomy" id="703511"/>
    <lineage>
        <taxon>Eukaryota</taxon>
        <taxon>Fungi</taxon>
        <taxon>Dikarya</taxon>
        <taxon>Ascomycota</taxon>
        <taxon>Pezizomycotina</taxon>
        <taxon>Dothideomycetes</taxon>
        <taxon>Dothideomycetes incertae sedis</taxon>
        <taxon>Phaeotrichales</taxon>
        <taxon>Phaeotrichaceae</taxon>
        <taxon>Trichodelitschia</taxon>
    </lineage>
</organism>
<dbReference type="Proteomes" id="UP000799640">
    <property type="component" value="Unassembled WGS sequence"/>
</dbReference>
<proteinExistence type="predicted"/>
<sequence length="139" mass="15265">MPFFPGTLLRPGFFACAPAGRSCVGTSWRGVRVWRGSDSLCWSVRPQNASNAPSDTTQSLLAPLRSALRPGTHSRISRVRRRGNNAGKWSGHERDIAAGLASPRPGAHVSRVAWLELALRTELRACQHLRISWLGRGWA</sequence>
<name>A0A6G1HM50_9PEZI</name>
<dbReference type="AlphaFoldDB" id="A0A6G1HM50"/>
<evidence type="ECO:0000313" key="1">
    <source>
        <dbReference type="EMBL" id="KAF2396984.1"/>
    </source>
</evidence>
<protein>
    <submittedName>
        <fullName evidence="1">Uncharacterized protein</fullName>
    </submittedName>
</protein>